<dbReference type="InterPro" id="IPR046281">
    <property type="entry name" value="DUF6318"/>
</dbReference>
<keyword evidence="4" id="KW-1185">Reference proteome</keyword>
<dbReference type="RefSeq" id="WP_339575964.1">
    <property type="nucleotide sequence ID" value="NZ_JBBIAA010000026.1"/>
</dbReference>
<evidence type="ECO:0000256" key="1">
    <source>
        <dbReference type="SAM" id="MobiDB-lite"/>
    </source>
</evidence>
<dbReference type="PROSITE" id="PS51257">
    <property type="entry name" value="PROKAR_LIPOPROTEIN"/>
    <property type="match status" value="1"/>
</dbReference>
<feature type="region of interest" description="Disordered" evidence="1">
    <location>
        <begin position="22"/>
        <end position="82"/>
    </location>
</feature>
<feature type="compositionally biased region" description="Low complexity" evidence="1">
    <location>
        <begin position="33"/>
        <end position="59"/>
    </location>
</feature>
<sequence length="208" mass="21357">MRPLLPVVAATAALVLAGCSEPEPGSPLPTGGAVATSAAPTEATSTAPSVSASPTSDATETPTAEPSAVPTEAPTLPPEATTNDAAGAEAFVRHWFDAVNFAYDNLDAEPMLAVSSDECDVCRQISSEVDEYRAQGLRVEGGTFALNEAVAPTPDGTGVTIVAVAYSQDPYRVISDNGEARDVSGESASLGAVLRWEGEEWRMFGLGT</sequence>
<gene>
    <name evidence="3" type="ORF">WDZ17_14895</name>
</gene>
<organism evidence="3 4">
    <name type="scientific">Pseudokineococcus basanitobsidens</name>
    <dbReference type="NCBI Taxonomy" id="1926649"/>
    <lineage>
        <taxon>Bacteria</taxon>
        <taxon>Bacillati</taxon>
        <taxon>Actinomycetota</taxon>
        <taxon>Actinomycetes</taxon>
        <taxon>Kineosporiales</taxon>
        <taxon>Kineosporiaceae</taxon>
        <taxon>Pseudokineococcus</taxon>
    </lineage>
</organism>
<protein>
    <submittedName>
        <fullName evidence="3">DUF6318 family protein</fullName>
    </submittedName>
</protein>
<accession>A0ABU8RNA9</accession>
<dbReference type="Pfam" id="PF19843">
    <property type="entry name" value="DUF6318"/>
    <property type="match status" value="1"/>
</dbReference>
<evidence type="ECO:0000313" key="3">
    <source>
        <dbReference type="EMBL" id="MEJ5946583.1"/>
    </source>
</evidence>
<dbReference type="Proteomes" id="UP001387100">
    <property type="component" value="Unassembled WGS sequence"/>
</dbReference>
<evidence type="ECO:0000259" key="2">
    <source>
        <dbReference type="Pfam" id="PF19843"/>
    </source>
</evidence>
<proteinExistence type="predicted"/>
<feature type="domain" description="DUF6318" evidence="2">
    <location>
        <begin position="69"/>
        <end position="203"/>
    </location>
</feature>
<reference evidence="3 4" key="1">
    <citation type="journal article" date="2017" name="Int. J. Syst. Evol. Microbiol.">
        <title>Pseudokineococcus basanitobsidens sp. nov., isolated from volcanic rock.</title>
        <authorList>
            <person name="Lee D.W."/>
            <person name="Park M.Y."/>
            <person name="Kim J.J."/>
            <person name="Kim B.S."/>
        </authorList>
    </citation>
    <scope>NUCLEOTIDE SEQUENCE [LARGE SCALE GENOMIC DNA]</scope>
    <source>
        <strain evidence="3 4">DSM 103726</strain>
    </source>
</reference>
<comment type="caution">
    <text evidence="3">The sequence shown here is derived from an EMBL/GenBank/DDBJ whole genome shotgun (WGS) entry which is preliminary data.</text>
</comment>
<feature type="compositionally biased region" description="Low complexity" evidence="1">
    <location>
        <begin position="70"/>
        <end position="82"/>
    </location>
</feature>
<evidence type="ECO:0000313" key="4">
    <source>
        <dbReference type="Proteomes" id="UP001387100"/>
    </source>
</evidence>
<name>A0ABU8RNA9_9ACTN</name>
<dbReference type="EMBL" id="JBBIAA010000026">
    <property type="protein sequence ID" value="MEJ5946583.1"/>
    <property type="molecule type" value="Genomic_DNA"/>
</dbReference>